<comment type="caution">
    <text evidence="3">The sequence shown here is derived from an EMBL/GenBank/DDBJ whole genome shotgun (WGS) entry which is preliminary data.</text>
</comment>
<feature type="region of interest" description="Disordered" evidence="1">
    <location>
        <begin position="1"/>
        <end position="139"/>
    </location>
</feature>
<dbReference type="OrthoDB" id="5149821at2"/>
<accession>A0A3M9MIV7</accession>
<dbReference type="RefSeq" id="WP_123269670.1">
    <property type="nucleotide sequence ID" value="NZ_RJJQ01000001.1"/>
</dbReference>
<feature type="transmembrane region" description="Helical" evidence="2">
    <location>
        <begin position="211"/>
        <end position="237"/>
    </location>
</feature>
<evidence type="ECO:0000313" key="4">
    <source>
        <dbReference type="Proteomes" id="UP000271678"/>
    </source>
</evidence>
<dbReference type="InterPro" id="IPR025557">
    <property type="entry name" value="DUF4282"/>
</dbReference>
<evidence type="ECO:0000256" key="1">
    <source>
        <dbReference type="SAM" id="MobiDB-lite"/>
    </source>
</evidence>
<keyword evidence="4" id="KW-1185">Reference proteome</keyword>
<dbReference type="Proteomes" id="UP000271678">
    <property type="component" value="Unassembled WGS sequence"/>
</dbReference>
<name>A0A3M9MIV7_9MICO</name>
<dbReference type="AlphaFoldDB" id="A0A3M9MIV7"/>
<keyword evidence="2" id="KW-0812">Transmembrane</keyword>
<dbReference type="EMBL" id="RJJQ01000001">
    <property type="protein sequence ID" value="RNI25436.1"/>
    <property type="molecule type" value="Genomic_DNA"/>
</dbReference>
<keyword evidence="2" id="KW-1133">Transmembrane helix</keyword>
<evidence type="ECO:0000256" key="2">
    <source>
        <dbReference type="SAM" id="Phobius"/>
    </source>
</evidence>
<keyword evidence="2" id="KW-0472">Membrane</keyword>
<feature type="transmembrane region" description="Helical" evidence="2">
    <location>
        <begin position="169"/>
        <end position="191"/>
    </location>
</feature>
<feature type="compositionally biased region" description="Low complexity" evidence="1">
    <location>
        <begin position="26"/>
        <end position="139"/>
    </location>
</feature>
<proteinExistence type="predicted"/>
<sequence length="248" mass="26739">MSTPTGGSWNNEQGDEGAPQGGQRYQSQSLGQGFGQQQSAQQQPESDQTQAAPQQPEPAQQQAQPDYGQQQAAPQQAPQQPDYGQQQGYGHQPDYGQQAQQPDYGQQPNYGQQGYGQQAQGQHGNFGGQAQQAGQQWASDAGQIASGAGEGIGELLSDLQFKKSLTERIAGLTYLIVIVWAAINFISNLIYNFGSEDFGGTHVKHMSTIAAIFHSLADLAWLVVIIAVVRVLLELAVNVTRIARRSKD</sequence>
<gene>
    <name evidence="3" type="ORF">EFY87_02105</name>
</gene>
<organism evidence="3 4">
    <name type="scientific">Flexivirga caeni</name>
    <dbReference type="NCBI Taxonomy" id="2294115"/>
    <lineage>
        <taxon>Bacteria</taxon>
        <taxon>Bacillati</taxon>
        <taxon>Actinomycetota</taxon>
        <taxon>Actinomycetes</taxon>
        <taxon>Micrococcales</taxon>
        <taxon>Dermacoccaceae</taxon>
        <taxon>Flexivirga</taxon>
    </lineage>
</organism>
<feature type="compositionally biased region" description="Polar residues" evidence="1">
    <location>
        <begin position="1"/>
        <end position="12"/>
    </location>
</feature>
<protein>
    <submittedName>
        <fullName evidence="3">DUF4282 domain-containing protein</fullName>
    </submittedName>
</protein>
<reference evidence="3 4" key="1">
    <citation type="submission" date="2018-11" db="EMBL/GenBank/DDBJ databases">
        <title>Draft genome of Simplicispira Flexivirga sp. BO-16.</title>
        <authorList>
            <person name="Im W.T."/>
        </authorList>
    </citation>
    <scope>NUCLEOTIDE SEQUENCE [LARGE SCALE GENOMIC DNA]</scope>
    <source>
        <strain evidence="3 4">BO-16</strain>
    </source>
</reference>
<dbReference type="Pfam" id="PF14110">
    <property type="entry name" value="DUF4282"/>
    <property type="match status" value="1"/>
</dbReference>
<evidence type="ECO:0000313" key="3">
    <source>
        <dbReference type="EMBL" id="RNI25436.1"/>
    </source>
</evidence>